<dbReference type="OrthoDB" id="9783391at2"/>
<dbReference type="RefSeq" id="WP_057625175.1">
    <property type="nucleotide sequence ID" value="NZ_LKHV02000001.1"/>
</dbReference>
<dbReference type="InterPro" id="IPR036255">
    <property type="entry name" value="YgfB-like_sf"/>
</dbReference>
<dbReference type="InterPro" id="IPR011978">
    <property type="entry name" value="YgfB-like"/>
</dbReference>
<keyword evidence="4" id="KW-1185">Reference proteome</keyword>
<dbReference type="Proteomes" id="UP000051494">
    <property type="component" value="Unassembled WGS sequence"/>
</dbReference>
<dbReference type="GO" id="GO:0005829">
    <property type="term" value="C:cytosol"/>
    <property type="evidence" value="ECO:0007669"/>
    <property type="project" value="TreeGrafter"/>
</dbReference>
<dbReference type="Gene3D" id="1.20.120.740">
    <property type="entry name" value="YgfB uncharacterised protein family UPF0149, PF03695"/>
    <property type="match status" value="1"/>
</dbReference>
<dbReference type="Pfam" id="PF03695">
    <property type="entry name" value="UPF0149"/>
    <property type="match status" value="1"/>
</dbReference>
<organism evidence="2">
    <name type="scientific">Candidatus Berkiella cookevillensis</name>
    <dbReference type="NCBI Taxonomy" id="437022"/>
    <lineage>
        <taxon>Bacteria</taxon>
        <taxon>Pseudomonadati</taxon>
        <taxon>Pseudomonadota</taxon>
        <taxon>Gammaproteobacteria</taxon>
        <taxon>Candidatus Berkiellales</taxon>
        <taxon>Candidatus Berkiellaceae</taxon>
        <taxon>Candidatus Berkiella</taxon>
    </lineage>
</organism>
<reference evidence="2" key="1">
    <citation type="submission" date="2015-09" db="EMBL/GenBank/DDBJ databases">
        <title>Draft Genome Sequences of Two Novel Amoeba-resistant Intranuclear Bacteria, Candidatus Berkiella cookevillensis and Candidatus Berkiella aquae.</title>
        <authorList>
            <person name="Mehari Y.T."/>
            <person name="Arivett B.A."/>
            <person name="Farone A.L."/>
            <person name="Gunderson J.H."/>
            <person name="Farone M.B."/>
        </authorList>
    </citation>
    <scope>NUCLEOTIDE SEQUENCE [LARGE SCALE GENOMIC DNA]</scope>
    <source>
        <strain evidence="2">CC99</strain>
    </source>
</reference>
<protein>
    <submittedName>
        <fullName evidence="3">UPF0149 family protein</fullName>
    </submittedName>
</protein>
<evidence type="ECO:0000256" key="1">
    <source>
        <dbReference type="ARBA" id="ARBA00038308"/>
    </source>
</evidence>
<dbReference type="EMBL" id="LKHV01000012">
    <property type="protein sequence ID" value="KRG17779.1"/>
    <property type="molecule type" value="Genomic_DNA"/>
</dbReference>
<accession>A0A0Q9YNM9</accession>
<name>A0A0Q9YNM9_9GAMM</name>
<comment type="caution">
    <text evidence="2">The sequence shown here is derived from an EMBL/GenBank/DDBJ whole genome shotgun (WGS) entry which is preliminary data.</text>
</comment>
<evidence type="ECO:0000313" key="2">
    <source>
        <dbReference type="EMBL" id="KRG17779.1"/>
    </source>
</evidence>
<dbReference type="PANTHER" id="PTHR37528:SF1">
    <property type="entry name" value="UPF0149 PROTEIN YGFB"/>
    <property type="match status" value="1"/>
</dbReference>
<evidence type="ECO:0000313" key="4">
    <source>
        <dbReference type="Proteomes" id="UP000051494"/>
    </source>
</evidence>
<gene>
    <name evidence="3" type="ORF">CC99x_011715</name>
    <name evidence="2" type="ORF">CC99x_02074</name>
</gene>
<dbReference type="SUPFAM" id="SSF101327">
    <property type="entry name" value="YgfB-like"/>
    <property type="match status" value="1"/>
</dbReference>
<reference evidence="3" key="2">
    <citation type="journal article" date="2016" name="Genome Announc.">
        <title>Draft Genome Sequences of Two Novel Amoeba-Resistant Intranuclear Bacteria, 'Candidatus Berkiella cookevillensis' and 'Candidatus Berkiella aquae'.</title>
        <authorList>
            <person name="Mehari Y.T."/>
            <person name="Arivett B.A."/>
            <person name="Farone A.L."/>
            <person name="Gunderson J.H."/>
            <person name="Farone M.B."/>
        </authorList>
    </citation>
    <scope>NUCLEOTIDE SEQUENCE</scope>
    <source>
        <strain evidence="3">CC99</strain>
    </source>
</reference>
<dbReference type="AlphaFoldDB" id="A0A0Q9YNM9"/>
<dbReference type="PANTHER" id="PTHR37528">
    <property type="entry name" value="UPF0149 PROTEIN YGFB"/>
    <property type="match status" value="1"/>
</dbReference>
<proteinExistence type="inferred from homology"/>
<comment type="similarity">
    <text evidence="1">Belongs to the UPF0149 family.</text>
</comment>
<dbReference type="STRING" id="437022.CC99x_02074"/>
<sequence length="193" mass="22175">MSTAKTEHSVYEHIQTFLEPLHLPITASYLFGYALSKVLQGKHDPKLCLAAYTTQLKLDEKLSQKIEPLVEPIIELIYLQLLETSIELENMLPNSEMPLSARIYSLVEFLQAFLLGIEQETLGDFVDEPEALEEMLNDFSVLTQMDMDEEDSEESEANYVEIIEYVRIGILLMAEHALFFIEQRQAKANQVHH</sequence>
<reference evidence="3" key="3">
    <citation type="submission" date="2021-06" db="EMBL/GenBank/DDBJ databases">
        <title>Genomic Description and Analysis of Intracellular Bacteria, Candidatus Berkiella cookevillensis and Candidatus Berkiella aquae.</title>
        <authorList>
            <person name="Kidane D.T."/>
            <person name="Mehari Y.T."/>
            <person name="Rice F.C."/>
            <person name="Arivett B.A."/>
            <person name="Farone A.L."/>
            <person name="Berk S.G."/>
            <person name="Farone M.B."/>
        </authorList>
    </citation>
    <scope>NUCLEOTIDE SEQUENCE</scope>
    <source>
        <strain evidence="3">CC99</strain>
    </source>
</reference>
<evidence type="ECO:0000313" key="3">
    <source>
        <dbReference type="EMBL" id="MCS5709563.1"/>
    </source>
</evidence>
<dbReference type="EMBL" id="LKHV02000001">
    <property type="protein sequence ID" value="MCS5709563.1"/>
    <property type="molecule type" value="Genomic_DNA"/>
</dbReference>